<dbReference type="RefSeq" id="WP_206708835.1">
    <property type="nucleotide sequence ID" value="NZ_CP059066.1"/>
</dbReference>
<protein>
    <recommendedName>
        <fullName evidence="3">DUF721 domain-containing protein</fullName>
    </recommendedName>
</protein>
<dbReference type="Pfam" id="PF05258">
    <property type="entry name" value="DciA"/>
    <property type="match status" value="1"/>
</dbReference>
<dbReference type="PANTHER" id="PTHR36456">
    <property type="entry name" value="UPF0232 PROTEIN SCO3875"/>
    <property type="match status" value="1"/>
</dbReference>
<gene>
    <name evidence="1" type="ORF">H0A61_00967</name>
</gene>
<evidence type="ECO:0000313" key="2">
    <source>
        <dbReference type="Proteomes" id="UP000662904"/>
    </source>
</evidence>
<sequence>MEELKNILKDTLKQRKIYKRVIESLVFVIWDEVIGEKLCKYTCPSYLKNGVLFVNVPNSMWSHHLSFLKPDIIERINTKIGNMVIKDLRFKLGTINYSNRTVSFKEKERNLNDIYLTAEEYSKIDRMLSHLKDEELRRLLKSIISIDYKNKKWMEQNNWKRCKNCRRYYKSKRDVCAVCASSIYNKTNTSIGEM</sequence>
<name>A0A8A0RM77_9FIRM</name>
<dbReference type="KEGG" id="kme:H0A61_00967"/>
<dbReference type="AlphaFoldDB" id="A0A8A0RM77"/>
<proteinExistence type="predicted"/>
<dbReference type="PANTHER" id="PTHR36456:SF1">
    <property type="entry name" value="UPF0232 PROTEIN SCO3875"/>
    <property type="match status" value="1"/>
</dbReference>
<reference evidence="1" key="1">
    <citation type="submission" date="2020-07" db="EMBL/GenBank/DDBJ databases">
        <title>Koleobacter methoxysyntrophicus gen. nov., sp. nov., a novel anaerobic bacterium isolated from deep subsurface oil field and proposal of Koleobacterales ord. nov. in the phylum Firmicutes.</title>
        <authorList>
            <person name="Sakamoto S."/>
            <person name="Tamaki H."/>
        </authorList>
    </citation>
    <scope>NUCLEOTIDE SEQUENCE</scope>
    <source>
        <strain evidence="1">NRmbB1</strain>
    </source>
</reference>
<evidence type="ECO:0008006" key="3">
    <source>
        <dbReference type="Google" id="ProtNLM"/>
    </source>
</evidence>
<dbReference type="Proteomes" id="UP000662904">
    <property type="component" value="Chromosome"/>
</dbReference>
<organism evidence="1 2">
    <name type="scientific">Koleobacter methoxysyntrophicus</name>
    <dbReference type="NCBI Taxonomy" id="2751313"/>
    <lineage>
        <taxon>Bacteria</taxon>
        <taxon>Bacillati</taxon>
        <taxon>Bacillota</taxon>
        <taxon>Clostridia</taxon>
        <taxon>Koleobacterales</taxon>
        <taxon>Koleobacteraceae</taxon>
        <taxon>Koleobacter</taxon>
    </lineage>
</organism>
<accession>A0A8A0RM77</accession>
<keyword evidence="2" id="KW-1185">Reference proteome</keyword>
<evidence type="ECO:0000313" key="1">
    <source>
        <dbReference type="EMBL" id="QSQ08629.1"/>
    </source>
</evidence>
<dbReference type="EMBL" id="CP059066">
    <property type="protein sequence ID" value="QSQ08629.1"/>
    <property type="molecule type" value="Genomic_DNA"/>
</dbReference>
<dbReference type="InterPro" id="IPR007922">
    <property type="entry name" value="DciA-like"/>
</dbReference>